<feature type="region of interest" description="Disordered" evidence="1">
    <location>
        <begin position="213"/>
        <end position="249"/>
    </location>
</feature>
<dbReference type="RefSeq" id="WP_185992004.1">
    <property type="nucleotide sequence ID" value="NZ_JACCAE010000001.1"/>
</dbReference>
<feature type="compositionally biased region" description="Polar residues" evidence="1">
    <location>
        <begin position="8"/>
        <end position="21"/>
    </location>
</feature>
<evidence type="ECO:0008006" key="4">
    <source>
        <dbReference type="Google" id="ProtNLM"/>
    </source>
</evidence>
<evidence type="ECO:0000256" key="1">
    <source>
        <dbReference type="SAM" id="MobiDB-lite"/>
    </source>
</evidence>
<gene>
    <name evidence="2" type="ORF">BJY20_002680</name>
</gene>
<accession>A0A852VTL7</accession>
<proteinExistence type="predicted"/>
<reference evidence="2 3" key="1">
    <citation type="submission" date="2020-07" db="EMBL/GenBank/DDBJ databases">
        <title>Sequencing the genomes of 1000 actinobacteria strains.</title>
        <authorList>
            <person name="Klenk H.-P."/>
        </authorList>
    </citation>
    <scope>NUCLEOTIDE SEQUENCE [LARGE SCALE GENOMIC DNA]</scope>
    <source>
        <strain evidence="2 3">DSM 26154</strain>
    </source>
</reference>
<evidence type="ECO:0000313" key="2">
    <source>
        <dbReference type="EMBL" id="NYF99288.1"/>
    </source>
</evidence>
<name>A0A852VTL7_9MICO</name>
<keyword evidence="3" id="KW-1185">Reference proteome</keyword>
<feature type="region of interest" description="Disordered" evidence="1">
    <location>
        <begin position="1"/>
        <end position="21"/>
    </location>
</feature>
<sequence length="249" mass="26634">MSAPFRLTTGSSGPRQQSPTTCGSACATVARMLVDAPFARWVVHGEGHPVPGAEGSTQAERFASWERTVQARTNGWATPGGGLAMAWPRALGTPPWGLKHELEHGSSRVGTRYRLVSVRGHSQESLRARYRRLTDLVVDGEPAALYVGNTLLPRHIVLVVPGARPGELMVYEPSSGRVLALAEDAFARRRLDLGGWPVPWILIQPTGHRRAGAGVPATAPWRVPQLSPDPTPEALRRAPVGGTLSSSSA</sequence>
<dbReference type="AlphaFoldDB" id="A0A852VTL7"/>
<evidence type="ECO:0000313" key="3">
    <source>
        <dbReference type="Proteomes" id="UP000554054"/>
    </source>
</evidence>
<dbReference type="Proteomes" id="UP000554054">
    <property type="component" value="Unassembled WGS sequence"/>
</dbReference>
<protein>
    <recommendedName>
        <fullName evidence="4">Peptidase C39-like domain-containing protein</fullName>
    </recommendedName>
</protein>
<comment type="caution">
    <text evidence="2">The sequence shown here is derived from an EMBL/GenBank/DDBJ whole genome shotgun (WGS) entry which is preliminary data.</text>
</comment>
<dbReference type="EMBL" id="JACCAE010000001">
    <property type="protein sequence ID" value="NYF99288.1"/>
    <property type="molecule type" value="Genomic_DNA"/>
</dbReference>
<organism evidence="2 3">
    <name type="scientific">Janibacter cremeus</name>
    <dbReference type="NCBI Taxonomy" id="1285192"/>
    <lineage>
        <taxon>Bacteria</taxon>
        <taxon>Bacillati</taxon>
        <taxon>Actinomycetota</taxon>
        <taxon>Actinomycetes</taxon>
        <taxon>Micrococcales</taxon>
        <taxon>Intrasporangiaceae</taxon>
        <taxon>Janibacter</taxon>
    </lineage>
</organism>